<gene>
    <name evidence="2" type="ORF">B9Q01_04635</name>
</gene>
<reference evidence="2 3" key="1">
    <citation type="submission" date="2017-04" db="EMBL/GenBank/DDBJ databases">
        <title>Novel microbial lineages endemic to geothermal iron-oxide mats fill important gaps in the evolutionary history of Archaea.</title>
        <authorList>
            <person name="Jay Z.J."/>
            <person name="Beam J.P."/>
            <person name="Dlakic M."/>
            <person name="Rusch D.B."/>
            <person name="Kozubal M.A."/>
            <person name="Inskeep W.P."/>
        </authorList>
    </citation>
    <scope>NUCLEOTIDE SEQUENCE [LARGE SCALE GENOMIC DNA]</scope>
    <source>
        <strain evidence="2">OSP_D</strain>
    </source>
</reference>
<dbReference type="SUPFAM" id="SSF51905">
    <property type="entry name" value="FAD/NAD(P)-binding domain"/>
    <property type="match status" value="1"/>
</dbReference>
<evidence type="ECO:0000259" key="1">
    <source>
        <dbReference type="Pfam" id="PF07992"/>
    </source>
</evidence>
<dbReference type="PANTHER" id="PTHR43755">
    <property type="match status" value="1"/>
</dbReference>
<comment type="caution">
    <text evidence="2">The sequence shown here is derived from an EMBL/GenBank/DDBJ whole genome shotgun (WGS) entry which is preliminary data.</text>
</comment>
<proteinExistence type="predicted"/>
<dbReference type="Gene3D" id="3.50.50.60">
    <property type="entry name" value="FAD/NAD(P)-binding domain"/>
    <property type="match status" value="2"/>
</dbReference>
<dbReference type="InterPro" id="IPR052541">
    <property type="entry name" value="SQRD"/>
</dbReference>
<dbReference type="GO" id="GO:0016491">
    <property type="term" value="F:oxidoreductase activity"/>
    <property type="evidence" value="ECO:0007669"/>
    <property type="project" value="InterPro"/>
</dbReference>
<sequence>MSELTERVLVLGGRFGGLTVAYNLKRLVGDLADIKLVDRNRVTHFRPGIPHIALGIRDPHEIEVDLARELPRKGISFEQALVREIEPSSNTVTIEKTDGSLVKERYDYLVIALGAHLAKERIKGAELGYSLCEVEDVTKLRERLSSFNGGSITIGSGMFYQGSNPKPKFPENYVPRADSACEGPIFEMSLMLHGLFKTKGVLNKTKITIYSPGEYLSDLSRKSREAVKEIYSQFGYTLVEKFVLKEITQNEVISEDGRKIQSDISIYKPPYEGHPVLKKLSGDLADDAGFVPTDLNMVSVKYENVYAVGDANAGSVPKLGYYAVRMGEIAAQHLANTLGVPTKIEKFQPTIFCVADNPLEGYGVAVADDTWYGGTLSKAEISPANHLKKELFTKYYVWTKGDMVLERYFASW</sequence>
<evidence type="ECO:0000313" key="3">
    <source>
        <dbReference type="Proteomes" id="UP000240880"/>
    </source>
</evidence>
<protein>
    <submittedName>
        <fullName evidence="2">Pyridine nucleotide-disulfide oxidoreductase</fullName>
    </submittedName>
</protein>
<dbReference type="Proteomes" id="UP000240880">
    <property type="component" value="Unassembled WGS sequence"/>
</dbReference>
<organism evidence="2 3">
    <name type="scientific">Candidatus Marsarchaeota G1 archaeon OSP_D</name>
    <dbReference type="NCBI Taxonomy" id="1978155"/>
    <lineage>
        <taxon>Archaea</taxon>
        <taxon>Candidatus Marsarchaeota</taxon>
        <taxon>Candidatus Marsarchaeota group 1</taxon>
    </lineage>
</organism>
<name>A0A2R6AAV0_9ARCH</name>
<dbReference type="Pfam" id="PF07992">
    <property type="entry name" value="Pyr_redox_2"/>
    <property type="match status" value="1"/>
</dbReference>
<evidence type="ECO:0000313" key="2">
    <source>
        <dbReference type="EMBL" id="PSN83469.1"/>
    </source>
</evidence>
<dbReference type="EMBL" id="NEXC01000023">
    <property type="protein sequence ID" value="PSN83469.1"/>
    <property type="molecule type" value="Genomic_DNA"/>
</dbReference>
<feature type="domain" description="FAD/NAD(P)-binding" evidence="1">
    <location>
        <begin position="7"/>
        <end position="146"/>
    </location>
</feature>
<dbReference type="InterPro" id="IPR036188">
    <property type="entry name" value="FAD/NAD-bd_sf"/>
</dbReference>
<dbReference type="PANTHER" id="PTHR43755:SF1">
    <property type="entry name" value="FAD-DEPENDENT PYRIDINE NUCLEOTIDE-DISULPHIDE OXIDOREDUCTASE"/>
    <property type="match status" value="1"/>
</dbReference>
<accession>A0A2R6AAV0</accession>
<dbReference type="InterPro" id="IPR023753">
    <property type="entry name" value="FAD/NAD-binding_dom"/>
</dbReference>
<dbReference type="AlphaFoldDB" id="A0A2R6AAV0"/>